<dbReference type="InterPro" id="IPR027417">
    <property type="entry name" value="P-loop_NTPase"/>
</dbReference>
<dbReference type="Gene3D" id="3.40.50.300">
    <property type="entry name" value="P-loop containing nucleotide triphosphate hydrolases"/>
    <property type="match status" value="1"/>
</dbReference>
<dbReference type="SUPFAM" id="SSF47413">
    <property type="entry name" value="lambda repressor-like DNA-binding domains"/>
    <property type="match status" value="1"/>
</dbReference>
<evidence type="ECO:0000313" key="3">
    <source>
        <dbReference type="Proteomes" id="UP000316371"/>
    </source>
</evidence>
<evidence type="ECO:0000313" key="2">
    <source>
        <dbReference type="EMBL" id="TRX39070.1"/>
    </source>
</evidence>
<dbReference type="SUPFAM" id="SSF52540">
    <property type="entry name" value="P-loop containing nucleoside triphosphate hydrolases"/>
    <property type="match status" value="1"/>
</dbReference>
<dbReference type="Proteomes" id="UP000316371">
    <property type="component" value="Unassembled WGS sequence"/>
</dbReference>
<protein>
    <submittedName>
        <fullName evidence="2">AAA family ATPase</fullName>
    </submittedName>
</protein>
<dbReference type="EMBL" id="VJZT01000010">
    <property type="protein sequence ID" value="TRX39070.1"/>
    <property type="molecule type" value="Genomic_DNA"/>
</dbReference>
<dbReference type="Pfam" id="PF01381">
    <property type="entry name" value="HTH_3"/>
    <property type="match status" value="1"/>
</dbReference>
<dbReference type="PANTHER" id="PTHR35894:SF5">
    <property type="entry name" value="MU-LIKE PROPHAGE FLUMU DNA TRANSPOSITION PROTEIN B"/>
    <property type="match status" value="1"/>
</dbReference>
<dbReference type="GO" id="GO:0016887">
    <property type="term" value="F:ATP hydrolysis activity"/>
    <property type="evidence" value="ECO:0007669"/>
    <property type="project" value="InterPro"/>
</dbReference>
<dbReference type="PROSITE" id="PS50943">
    <property type="entry name" value="HTH_CROC1"/>
    <property type="match status" value="1"/>
</dbReference>
<name>A0A553E253_9FLAO</name>
<dbReference type="Pfam" id="PF13401">
    <property type="entry name" value="AAA_22"/>
    <property type="match status" value="1"/>
</dbReference>
<sequence>MKKNELQQEVRELVTTHLQQKKISQNKLAEMIGVSSGTISNIVNEVWERLNESMLLKIKSFFNTKEWNVIETYNYATIHLACKEAREYNKMISIIGYSGAGKTTALQYYYQKNTNTYLVTCGRSMRTKQLLSEILKALGISFLASDYEMIKLIIEELNKKESPLLIIDEASKLSPTALMYLQDIWDGIEDNAGILIAGVEYLLTNIKKGAEKNKIGMPEFYGRVSKWIYLQLPEKKEIEAICINNGLTNMELIKSMHRIGSFRLMRNVINNHLNTI</sequence>
<accession>A0A553E253</accession>
<dbReference type="InterPro" id="IPR049945">
    <property type="entry name" value="AAA_22"/>
</dbReference>
<keyword evidence="3" id="KW-1185">Reference proteome</keyword>
<proteinExistence type="predicted"/>
<dbReference type="CDD" id="cd00093">
    <property type="entry name" value="HTH_XRE"/>
    <property type="match status" value="1"/>
</dbReference>
<dbReference type="InterPro" id="IPR001387">
    <property type="entry name" value="Cro/C1-type_HTH"/>
</dbReference>
<dbReference type="PANTHER" id="PTHR35894">
    <property type="entry name" value="GENERAL SECRETION PATHWAY PROTEIN A-RELATED"/>
    <property type="match status" value="1"/>
</dbReference>
<dbReference type="RefSeq" id="WP_144256757.1">
    <property type="nucleotide sequence ID" value="NZ_VJZT01000010.1"/>
</dbReference>
<organism evidence="2 3">
    <name type="scientific">Flavobacterium restrictum</name>
    <dbReference type="NCBI Taxonomy" id="2594428"/>
    <lineage>
        <taxon>Bacteria</taxon>
        <taxon>Pseudomonadati</taxon>
        <taxon>Bacteroidota</taxon>
        <taxon>Flavobacteriia</taxon>
        <taxon>Flavobacteriales</taxon>
        <taxon>Flavobacteriaceae</taxon>
        <taxon>Flavobacterium</taxon>
    </lineage>
</organism>
<dbReference type="GO" id="GO:0003677">
    <property type="term" value="F:DNA binding"/>
    <property type="evidence" value="ECO:0007669"/>
    <property type="project" value="InterPro"/>
</dbReference>
<evidence type="ECO:0000259" key="1">
    <source>
        <dbReference type="PROSITE" id="PS50943"/>
    </source>
</evidence>
<dbReference type="InterPro" id="IPR052026">
    <property type="entry name" value="ExeA_AAA_ATPase_DNA-bind"/>
</dbReference>
<dbReference type="OrthoDB" id="1426482at2"/>
<feature type="domain" description="HTH cro/C1-type" evidence="1">
    <location>
        <begin position="19"/>
        <end position="70"/>
    </location>
</feature>
<reference evidence="2 3" key="1">
    <citation type="submission" date="2019-07" db="EMBL/GenBank/DDBJ databases">
        <title>Novel species of Flavobacterium.</title>
        <authorList>
            <person name="Liu Q."/>
            <person name="Xin Y.-H."/>
        </authorList>
    </citation>
    <scope>NUCLEOTIDE SEQUENCE [LARGE SCALE GENOMIC DNA]</scope>
    <source>
        <strain evidence="2 3">LB1R34</strain>
    </source>
</reference>
<comment type="caution">
    <text evidence="2">The sequence shown here is derived from an EMBL/GenBank/DDBJ whole genome shotgun (WGS) entry which is preliminary data.</text>
</comment>
<dbReference type="AlphaFoldDB" id="A0A553E253"/>
<dbReference type="InterPro" id="IPR010982">
    <property type="entry name" value="Lambda_DNA-bd_dom_sf"/>
</dbReference>
<dbReference type="Gene3D" id="1.10.260.40">
    <property type="entry name" value="lambda repressor-like DNA-binding domains"/>
    <property type="match status" value="1"/>
</dbReference>
<gene>
    <name evidence="2" type="ORF">FNW21_10820</name>
</gene>